<gene>
    <name evidence="4" type="ORF">JN00_0066</name>
</gene>
<dbReference type="SUPFAM" id="SSF52833">
    <property type="entry name" value="Thioredoxin-like"/>
    <property type="match status" value="1"/>
</dbReference>
<dbReference type="AlphaFoldDB" id="A0A3M0AIT4"/>
<keyword evidence="2" id="KW-0676">Redox-active center</keyword>
<accession>A0A3M0AIT4</accession>
<dbReference type="InterPro" id="IPR013766">
    <property type="entry name" value="Thioredoxin_domain"/>
</dbReference>
<organism evidence="4 5">
    <name type="scientific">Metamycoplasma subdolum</name>
    <dbReference type="NCBI Taxonomy" id="92407"/>
    <lineage>
        <taxon>Bacteria</taxon>
        <taxon>Bacillati</taxon>
        <taxon>Mycoplasmatota</taxon>
        <taxon>Mycoplasmoidales</taxon>
        <taxon>Metamycoplasmataceae</taxon>
        <taxon>Metamycoplasma</taxon>
    </lineage>
</organism>
<dbReference type="Proteomes" id="UP000267246">
    <property type="component" value="Unassembled WGS sequence"/>
</dbReference>
<feature type="domain" description="Thioredoxin" evidence="3">
    <location>
        <begin position="1"/>
        <end position="97"/>
    </location>
</feature>
<dbReference type="GO" id="GO:0015035">
    <property type="term" value="F:protein-disulfide reductase activity"/>
    <property type="evidence" value="ECO:0007669"/>
    <property type="project" value="TreeGrafter"/>
</dbReference>
<keyword evidence="5" id="KW-1185">Reference proteome</keyword>
<dbReference type="EMBL" id="REFI01000005">
    <property type="protein sequence ID" value="RMA79022.1"/>
    <property type="molecule type" value="Genomic_DNA"/>
</dbReference>
<dbReference type="Pfam" id="PF00085">
    <property type="entry name" value="Thioredoxin"/>
    <property type="match status" value="1"/>
</dbReference>
<proteinExistence type="inferred from homology"/>
<sequence length="97" mass="11456">MQKVNKETLKDQHLQGKSVLVFSADWCHWCKLLKPELKKLEEEYKINVFDVDVDEDREFARENMVQSLPTTFFYQDGKLIGSQLGYLPSEELVKKFN</sequence>
<dbReference type="GO" id="GO:0005737">
    <property type="term" value="C:cytoplasm"/>
    <property type="evidence" value="ECO:0007669"/>
    <property type="project" value="TreeGrafter"/>
</dbReference>
<reference evidence="4 5" key="1">
    <citation type="submission" date="2018-10" db="EMBL/GenBank/DDBJ databases">
        <title>Genomic Encyclopedia of Archaeal and Bacterial Type Strains, Phase II (KMG-II): from individual species to whole genera.</title>
        <authorList>
            <person name="Goeker M."/>
        </authorList>
    </citation>
    <scope>NUCLEOTIDE SEQUENCE [LARGE SCALE GENOMIC DNA]</scope>
    <source>
        <strain evidence="4 5">ATCC 29870</strain>
    </source>
</reference>
<comment type="caution">
    <text evidence="4">The sequence shown here is derived from an EMBL/GenBank/DDBJ whole genome shotgun (WGS) entry which is preliminary data.</text>
</comment>
<dbReference type="PANTHER" id="PTHR45663">
    <property type="entry name" value="GEO12009P1"/>
    <property type="match status" value="1"/>
</dbReference>
<evidence type="ECO:0000256" key="2">
    <source>
        <dbReference type="ARBA" id="ARBA00023284"/>
    </source>
</evidence>
<comment type="similarity">
    <text evidence="1">Belongs to the thioredoxin family.</text>
</comment>
<protein>
    <submittedName>
        <fullName evidence="4">Thioredoxin 1</fullName>
    </submittedName>
</protein>
<evidence type="ECO:0000313" key="5">
    <source>
        <dbReference type="Proteomes" id="UP000267246"/>
    </source>
</evidence>
<dbReference type="InterPro" id="IPR036249">
    <property type="entry name" value="Thioredoxin-like_sf"/>
</dbReference>
<dbReference type="RefSeq" id="WP_277870166.1">
    <property type="nucleotide sequence ID" value="NZ_CP137846.1"/>
</dbReference>
<dbReference type="CDD" id="cd02947">
    <property type="entry name" value="TRX_family"/>
    <property type="match status" value="1"/>
</dbReference>
<dbReference type="PROSITE" id="PS51352">
    <property type="entry name" value="THIOREDOXIN_2"/>
    <property type="match status" value="1"/>
</dbReference>
<dbReference type="Gene3D" id="3.40.30.10">
    <property type="entry name" value="Glutaredoxin"/>
    <property type="match status" value="1"/>
</dbReference>
<evidence type="ECO:0000313" key="4">
    <source>
        <dbReference type="EMBL" id="RMA79022.1"/>
    </source>
</evidence>
<evidence type="ECO:0000259" key="3">
    <source>
        <dbReference type="PROSITE" id="PS51352"/>
    </source>
</evidence>
<dbReference type="PANTHER" id="PTHR45663:SF11">
    <property type="entry name" value="GEO12009P1"/>
    <property type="match status" value="1"/>
</dbReference>
<evidence type="ECO:0000256" key="1">
    <source>
        <dbReference type="ARBA" id="ARBA00008987"/>
    </source>
</evidence>
<name>A0A3M0AIT4_9BACT</name>